<evidence type="ECO:0000259" key="1">
    <source>
        <dbReference type="Pfam" id="PF14534"/>
    </source>
</evidence>
<dbReference type="Pfam" id="PF14534">
    <property type="entry name" value="DUF4440"/>
    <property type="match status" value="1"/>
</dbReference>
<dbReference type="SUPFAM" id="SSF54427">
    <property type="entry name" value="NTF2-like"/>
    <property type="match status" value="1"/>
</dbReference>
<protein>
    <recommendedName>
        <fullName evidence="1">DUF4440 domain-containing protein</fullName>
    </recommendedName>
</protein>
<feature type="domain" description="DUF4440" evidence="1">
    <location>
        <begin position="41"/>
        <end position="125"/>
    </location>
</feature>
<dbReference type="EMBL" id="FNRQ01000006">
    <property type="protein sequence ID" value="SEB11517.1"/>
    <property type="molecule type" value="Genomic_DNA"/>
</dbReference>
<dbReference type="InterPro" id="IPR027843">
    <property type="entry name" value="DUF4440"/>
</dbReference>
<dbReference type="Proteomes" id="UP000198638">
    <property type="component" value="Unassembled WGS sequence"/>
</dbReference>
<dbReference type="RefSeq" id="WP_090535516.1">
    <property type="nucleotide sequence ID" value="NZ_FNRQ01000006.1"/>
</dbReference>
<dbReference type="STRING" id="83784.SAMN05192564_106225"/>
<organism evidence="2 3">
    <name type="scientific">Paraburkholderia sartisoli</name>
    <dbReference type="NCBI Taxonomy" id="83784"/>
    <lineage>
        <taxon>Bacteria</taxon>
        <taxon>Pseudomonadati</taxon>
        <taxon>Pseudomonadota</taxon>
        <taxon>Betaproteobacteria</taxon>
        <taxon>Burkholderiales</taxon>
        <taxon>Burkholderiaceae</taxon>
        <taxon>Paraburkholderia</taxon>
    </lineage>
</organism>
<name>A0A1H4GPQ7_9BURK</name>
<dbReference type="OrthoDB" id="121974at2"/>
<sequence>MTRASCEPARTTDPDLVAIRDELASREPVFHRPEWGTTRADFDRMLAGCFWETGASGRRYSRAFVLDELERRYASPPLDDDWESCDFHCQRLADDLYLLTYSLRQGARETRRSTIWQRAGSEWKIVFHQGTIVQDA</sequence>
<evidence type="ECO:0000313" key="3">
    <source>
        <dbReference type="Proteomes" id="UP000198638"/>
    </source>
</evidence>
<accession>A0A1H4GPQ7</accession>
<dbReference type="Gene3D" id="3.10.450.50">
    <property type="match status" value="1"/>
</dbReference>
<keyword evidence="3" id="KW-1185">Reference proteome</keyword>
<reference evidence="3" key="1">
    <citation type="submission" date="2016-10" db="EMBL/GenBank/DDBJ databases">
        <authorList>
            <person name="Varghese N."/>
            <person name="Submissions S."/>
        </authorList>
    </citation>
    <scope>NUCLEOTIDE SEQUENCE [LARGE SCALE GENOMIC DNA]</scope>
    <source>
        <strain evidence="3">LMG 24000</strain>
    </source>
</reference>
<dbReference type="InterPro" id="IPR032710">
    <property type="entry name" value="NTF2-like_dom_sf"/>
</dbReference>
<dbReference type="AlphaFoldDB" id="A0A1H4GPQ7"/>
<gene>
    <name evidence="2" type="ORF">SAMN05192564_106225</name>
</gene>
<proteinExistence type="predicted"/>
<evidence type="ECO:0000313" key="2">
    <source>
        <dbReference type="EMBL" id="SEB11517.1"/>
    </source>
</evidence>